<dbReference type="EMBL" id="PYGD01000003">
    <property type="protein sequence ID" value="PSK92678.1"/>
    <property type="molecule type" value="Genomic_DNA"/>
</dbReference>
<dbReference type="OrthoDB" id="572434at2"/>
<sequence>MHTDDLSLKPCILSLSRGPMSLPTYLEALNNWSAFLDWQEPVVWLRVFDHAALHAGSDREATLAGKAWMARYKDAISRYVQGIIFLVPEVDYPKLSKMNMQKAFGAKGLVCADIEDAFTWINENTPEPGPFLEQADAIVARVRSAGFPSRQPV</sequence>
<protein>
    <recommendedName>
        <fullName evidence="3">SpoIIAA-like protein</fullName>
    </recommendedName>
</protein>
<evidence type="ECO:0000313" key="2">
    <source>
        <dbReference type="Proteomes" id="UP000240572"/>
    </source>
</evidence>
<evidence type="ECO:0000313" key="1">
    <source>
        <dbReference type="EMBL" id="PSK92678.1"/>
    </source>
</evidence>
<dbReference type="AlphaFoldDB" id="A0A2P8D646"/>
<reference evidence="1 2" key="1">
    <citation type="submission" date="2018-03" db="EMBL/GenBank/DDBJ databases">
        <title>Genomic Encyclopedia of Type Strains, Phase III (KMG-III): the genomes of soil and plant-associated and newly described type strains.</title>
        <authorList>
            <person name="Whitman W."/>
        </authorList>
    </citation>
    <scope>NUCLEOTIDE SEQUENCE [LARGE SCALE GENOMIC DNA]</scope>
    <source>
        <strain evidence="1 2">CGMCC 1.12700</strain>
    </source>
</reference>
<accession>A0A2P8D646</accession>
<evidence type="ECO:0008006" key="3">
    <source>
        <dbReference type="Google" id="ProtNLM"/>
    </source>
</evidence>
<dbReference type="Proteomes" id="UP000240572">
    <property type="component" value="Unassembled WGS sequence"/>
</dbReference>
<comment type="caution">
    <text evidence="1">The sequence shown here is derived from an EMBL/GenBank/DDBJ whole genome shotgun (WGS) entry which is preliminary data.</text>
</comment>
<name>A0A2P8D646_9BACT</name>
<proteinExistence type="predicted"/>
<keyword evidence="2" id="KW-1185">Reference proteome</keyword>
<dbReference type="RefSeq" id="WP_146146726.1">
    <property type="nucleotide sequence ID" value="NZ_PYGD01000003.1"/>
</dbReference>
<organism evidence="1 2">
    <name type="scientific">Taibaiella chishuiensis</name>
    <dbReference type="NCBI Taxonomy" id="1434707"/>
    <lineage>
        <taxon>Bacteria</taxon>
        <taxon>Pseudomonadati</taxon>
        <taxon>Bacteroidota</taxon>
        <taxon>Chitinophagia</taxon>
        <taxon>Chitinophagales</taxon>
        <taxon>Chitinophagaceae</taxon>
        <taxon>Taibaiella</taxon>
    </lineage>
</organism>
<gene>
    <name evidence="1" type="ORF">B0I18_103256</name>
</gene>